<feature type="domain" description="DNA-binding protein H-NS-like C-terminal" evidence="1">
    <location>
        <begin position="47"/>
        <end position="90"/>
    </location>
</feature>
<sequence>MSQANDAEEIIPLLKKVIAQYDLIPGDLFDQSHQAPKLATQKHPKTPITRPQVQAVYQDGNGNTWAGRGRRPTWLNEALERGHTLENFKVPSKRVSRAK</sequence>
<dbReference type="Proteomes" id="UP001595693">
    <property type="component" value="Unassembled WGS sequence"/>
</dbReference>
<dbReference type="SMART" id="SM00528">
    <property type="entry name" value="HNS"/>
    <property type="match status" value="1"/>
</dbReference>
<proteinExistence type="predicted"/>
<dbReference type="InterPro" id="IPR027444">
    <property type="entry name" value="H-NS_C_dom"/>
</dbReference>
<name>A0ABV8DH11_9BURK</name>
<keyword evidence="3" id="KW-1185">Reference proteome</keyword>
<evidence type="ECO:0000313" key="2">
    <source>
        <dbReference type="EMBL" id="MFC3937848.1"/>
    </source>
</evidence>
<dbReference type="SUPFAM" id="SSF81273">
    <property type="entry name" value="H-NS histone-like proteins"/>
    <property type="match status" value="1"/>
</dbReference>
<evidence type="ECO:0000313" key="3">
    <source>
        <dbReference type="Proteomes" id="UP001595693"/>
    </source>
</evidence>
<dbReference type="Gene3D" id="4.10.430.10">
    <property type="entry name" value="Histone-like protein H-NS, C-terminal domain"/>
    <property type="match status" value="1"/>
</dbReference>
<dbReference type="Pfam" id="PF00816">
    <property type="entry name" value="Histone_HNS"/>
    <property type="match status" value="1"/>
</dbReference>
<protein>
    <submittedName>
        <fullName evidence="2">H-NS family nucleoid-associated regulatory protein</fullName>
    </submittedName>
</protein>
<comment type="caution">
    <text evidence="2">The sequence shown here is derived from an EMBL/GenBank/DDBJ whole genome shotgun (WGS) entry which is preliminary data.</text>
</comment>
<evidence type="ECO:0000259" key="1">
    <source>
        <dbReference type="SMART" id="SM00528"/>
    </source>
</evidence>
<reference evidence="3" key="1">
    <citation type="journal article" date="2019" name="Int. J. Syst. Evol. Microbiol.">
        <title>The Global Catalogue of Microorganisms (GCM) 10K type strain sequencing project: providing services to taxonomists for standard genome sequencing and annotation.</title>
        <authorList>
            <consortium name="The Broad Institute Genomics Platform"/>
            <consortium name="The Broad Institute Genome Sequencing Center for Infectious Disease"/>
            <person name="Wu L."/>
            <person name="Ma J."/>
        </authorList>
    </citation>
    <scope>NUCLEOTIDE SEQUENCE [LARGE SCALE GENOMIC DNA]</scope>
    <source>
        <strain evidence="3">CCUG 2113</strain>
    </source>
</reference>
<gene>
    <name evidence="2" type="ORF">ACFOW3_24790</name>
</gene>
<organism evidence="2 3">
    <name type="scientific">Acidovorax facilis</name>
    <dbReference type="NCBI Taxonomy" id="12917"/>
    <lineage>
        <taxon>Bacteria</taxon>
        <taxon>Pseudomonadati</taxon>
        <taxon>Pseudomonadota</taxon>
        <taxon>Betaproteobacteria</taxon>
        <taxon>Burkholderiales</taxon>
        <taxon>Comamonadaceae</taxon>
        <taxon>Acidovorax</taxon>
    </lineage>
</organism>
<accession>A0ABV8DH11</accession>
<dbReference type="EMBL" id="JBHSAJ010000140">
    <property type="protein sequence ID" value="MFC3937848.1"/>
    <property type="molecule type" value="Genomic_DNA"/>
</dbReference>
<dbReference type="InterPro" id="IPR037150">
    <property type="entry name" value="H-NS_C_dom_sf"/>
</dbReference>
<dbReference type="RefSeq" id="WP_055398130.1">
    <property type="nucleotide sequence ID" value="NZ_JBHSAJ010000140.1"/>
</dbReference>